<accession>A0A1V9FSA5</accession>
<evidence type="ECO:0000313" key="2">
    <source>
        <dbReference type="Proteomes" id="UP000192796"/>
    </source>
</evidence>
<dbReference type="AlphaFoldDB" id="A0A1V9FSA5"/>
<proteinExistence type="predicted"/>
<protein>
    <submittedName>
        <fullName evidence="1">Uncharacterized protein</fullName>
    </submittedName>
</protein>
<comment type="caution">
    <text evidence="1">The sequence shown here is derived from an EMBL/GenBank/DDBJ whole genome shotgun (WGS) entry which is preliminary data.</text>
</comment>
<dbReference type="EMBL" id="LVYD01000058">
    <property type="protein sequence ID" value="OQP61234.1"/>
    <property type="molecule type" value="Genomic_DNA"/>
</dbReference>
<evidence type="ECO:0000313" key="1">
    <source>
        <dbReference type="EMBL" id="OQP61234.1"/>
    </source>
</evidence>
<dbReference type="Proteomes" id="UP000192796">
    <property type="component" value="Unassembled WGS sequence"/>
</dbReference>
<keyword evidence="2" id="KW-1185">Reference proteome</keyword>
<sequence>MWQWLTAAVSSPGSHADDYHERNNYLFFYEKMESLVEAAWIMKRQTGSIINPVSQPPGTARNKLVQPTAKVAQPARFSKPARLIEKATSHPDEVIAEVFSHTPFDELQEYLLPNWLRVALINNMSPYTAAIDREILFEFHDQLLPFVEAVYCKSENSPHFTPVYLNEEQLADPSLVITSFFQQCPIEYTRRELADFLEAGIGYEGQYPNGFSPWQAWMVYNHILCLVEAAYQLYLNQQMQPVTHVLSQQIVELEEAG</sequence>
<organism evidence="1 2">
    <name type="scientific">Niastella vici</name>
    <dbReference type="NCBI Taxonomy" id="1703345"/>
    <lineage>
        <taxon>Bacteria</taxon>
        <taxon>Pseudomonadati</taxon>
        <taxon>Bacteroidota</taxon>
        <taxon>Chitinophagia</taxon>
        <taxon>Chitinophagales</taxon>
        <taxon>Chitinophagaceae</taxon>
        <taxon>Niastella</taxon>
    </lineage>
</organism>
<gene>
    <name evidence="1" type="ORF">A3860_05850</name>
</gene>
<name>A0A1V9FSA5_9BACT</name>
<reference evidence="1 2" key="1">
    <citation type="submission" date="2016-03" db="EMBL/GenBank/DDBJ databases">
        <title>Niastella vici sp. nov., isolated from farmland soil.</title>
        <authorList>
            <person name="Chen L."/>
            <person name="Wang D."/>
            <person name="Yang S."/>
            <person name="Wang G."/>
        </authorList>
    </citation>
    <scope>NUCLEOTIDE SEQUENCE [LARGE SCALE GENOMIC DNA]</scope>
    <source>
        <strain evidence="1 2">DJ57</strain>
    </source>
</reference>